<organism evidence="1 2">
    <name type="scientific">Flavobacterium taihuense</name>
    <dbReference type="NCBI Taxonomy" id="2857508"/>
    <lineage>
        <taxon>Bacteria</taxon>
        <taxon>Pseudomonadati</taxon>
        <taxon>Bacteroidota</taxon>
        <taxon>Flavobacteriia</taxon>
        <taxon>Flavobacteriales</taxon>
        <taxon>Flavobacteriaceae</taxon>
        <taxon>Flavobacterium</taxon>
    </lineage>
</organism>
<protein>
    <recommendedName>
        <fullName evidence="3">Conjugative transposon protein TraO</fullName>
    </recommendedName>
</protein>
<sequence length="185" mass="21212">MTKKIIIGLLFLSTTFYAQNKKKSRIDFINMTSLSSVKNTESYFTRYSTDKDRSSKGFSFDLNTIYGIRFYNRVAISAGISLNYNVDQTFFSTPYIVDLRVFTNENGGNRFFAYLQTGKNIKWSESFSGDGFCAKMGIGIIVEYNQHLSYYVDILKKSNEIEIEKSKDKGWYKTTGFGISLGLIF</sequence>
<evidence type="ECO:0008006" key="3">
    <source>
        <dbReference type="Google" id="ProtNLM"/>
    </source>
</evidence>
<name>A0ABS6XSQ9_9FLAO</name>
<gene>
    <name evidence="1" type="ORF">KZH69_04355</name>
</gene>
<dbReference type="EMBL" id="JAHWYN010000003">
    <property type="protein sequence ID" value="MBW4359711.1"/>
    <property type="molecule type" value="Genomic_DNA"/>
</dbReference>
<evidence type="ECO:0000313" key="2">
    <source>
        <dbReference type="Proteomes" id="UP000812031"/>
    </source>
</evidence>
<dbReference type="RefSeq" id="WP_219316238.1">
    <property type="nucleotide sequence ID" value="NZ_JAHWYN010000003.1"/>
</dbReference>
<proteinExistence type="predicted"/>
<reference evidence="1 2" key="1">
    <citation type="submission" date="2021-07" db="EMBL/GenBank/DDBJ databases">
        <title>Flavobacterium sp. nov. isolated from sediment on the Taihu Lake.</title>
        <authorList>
            <person name="Qu J.-H."/>
        </authorList>
    </citation>
    <scope>NUCLEOTIDE SEQUENCE [LARGE SCALE GENOMIC DNA]</scope>
    <source>
        <strain evidence="1 2">NAS39</strain>
    </source>
</reference>
<dbReference type="Proteomes" id="UP000812031">
    <property type="component" value="Unassembled WGS sequence"/>
</dbReference>
<accession>A0ABS6XSQ9</accession>
<comment type="caution">
    <text evidence="1">The sequence shown here is derived from an EMBL/GenBank/DDBJ whole genome shotgun (WGS) entry which is preliminary data.</text>
</comment>
<keyword evidence="2" id="KW-1185">Reference proteome</keyword>
<evidence type="ECO:0000313" key="1">
    <source>
        <dbReference type="EMBL" id="MBW4359711.1"/>
    </source>
</evidence>